<dbReference type="AlphaFoldDB" id="K8W4X8"/>
<dbReference type="HOGENOM" id="CLU_3298891_0_0_6"/>
<comment type="caution">
    <text evidence="1">The sequence shown here is derived from an EMBL/GenBank/DDBJ whole genome shotgun (WGS) entry which is preliminary data.</text>
</comment>
<evidence type="ECO:0000313" key="2">
    <source>
        <dbReference type="Proteomes" id="UP000010290"/>
    </source>
</evidence>
<dbReference type="Proteomes" id="UP000010290">
    <property type="component" value="Chromosome"/>
</dbReference>
<name>K8W4X8_9GAMM</name>
<sequence>MVRRYAHLAPNNLIEHAMKIDALMSHDDTNMAQLRLRAL</sequence>
<reference evidence="1 2" key="1">
    <citation type="journal article" date="2012" name="BMC Genomics">
        <title>Comparative genomics of bacteria in the genus Providencia isolated from wild Drosophila melanogaster.</title>
        <authorList>
            <person name="Galac M.R."/>
            <person name="Lazzaro B.P."/>
        </authorList>
    </citation>
    <scope>NUCLEOTIDE SEQUENCE [LARGE SCALE GENOMIC DNA]</scope>
    <source>
        <strain evidence="1 2">DSM 19967</strain>
    </source>
</reference>
<dbReference type="EMBL" id="AKKN01000010">
    <property type="protein sequence ID" value="EKT55584.1"/>
    <property type="molecule type" value="Genomic_DNA"/>
</dbReference>
<keyword evidence="2" id="KW-1185">Reference proteome</keyword>
<gene>
    <name evidence="1" type="ORF">OO7_11389</name>
</gene>
<evidence type="ECO:0000313" key="1">
    <source>
        <dbReference type="EMBL" id="EKT55584.1"/>
    </source>
</evidence>
<accession>K8W4X8</accession>
<organism evidence="1 2">
    <name type="scientific">Providencia sneebia DSM 19967</name>
    <dbReference type="NCBI Taxonomy" id="1141660"/>
    <lineage>
        <taxon>Bacteria</taxon>
        <taxon>Pseudomonadati</taxon>
        <taxon>Pseudomonadota</taxon>
        <taxon>Gammaproteobacteria</taxon>
        <taxon>Enterobacterales</taxon>
        <taxon>Morganellaceae</taxon>
        <taxon>Providencia</taxon>
    </lineage>
</organism>
<proteinExistence type="predicted"/>
<protein>
    <submittedName>
        <fullName evidence="1">Phage integrase family protein</fullName>
    </submittedName>
</protein>